<organism evidence="1 2">
    <name type="scientific">Dreissena polymorpha</name>
    <name type="common">Zebra mussel</name>
    <name type="synonym">Mytilus polymorpha</name>
    <dbReference type="NCBI Taxonomy" id="45954"/>
    <lineage>
        <taxon>Eukaryota</taxon>
        <taxon>Metazoa</taxon>
        <taxon>Spiralia</taxon>
        <taxon>Lophotrochozoa</taxon>
        <taxon>Mollusca</taxon>
        <taxon>Bivalvia</taxon>
        <taxon>Autobranchia</taxon>
        <taxon>Heteroconchia</taxon>
        <taxon>Euheterodonta</taxon>
        <taxon>Imparidentia</taxon>
        <taxon>Neoheterodontei</taxon>
        <taxon>Myida</taxon>
        <taxon>Dreissenoidea</taxon>
        <taxon>Dreissenidae</taxon>
        <taxon>Dreissena</taxon>
    </lineage>
</organism>
<proteinExistence type="predicted"/>
<dbReference type="AlphaFoldDB" id="A0A9D4S1W2"/>
<keyword evidence="2" id="KW-1185">Reference proteome</keyword>
<dbReference type="EMBL" id="JAIWYP010000001">
    <property type="protein sequence ID" value="KAH3887460.1"/>
    <property type="molecule type" value="Genomic_DNA"/>
</dbReference>
<gene>
    <name evidence="1" type="ORF">DPMN_011477</name>
</gene>
<accession>A0A9D4S1W2</accession>
<evidence type="ECO:0000313" key="1">
    <source>
        <dbReference type="EMBL" id="KAH3887460.1"/>
    </source>
</evidence>
<name>A0A9D4S1W2_DREPO</name>
<sequence>MYSTVSGLDIKQGILADTTNIWPLLEPIKGAFKILQNTAKYGNMIDSVGNPRTNISARPIEVEITAPEWIADDLNISERTNRKMVESIWSDNNKIVPKIQSDGDETSLKQTTKIHSMKKKRRKNIRMMIMKRRKINPLMMNDYLF</sequence>
<comment type="caution">
    <text evidence="1">The sequence shown here is derived from an EMBL/GenBank/DDBJ whole genome shotgun (WGS) entry which is preliminary data.</text>
</comment>
<reference evidence="1" key="2">
    <citation type="submission" date="2020-11" db="EMBL/GenBank/DDBJ databases">
        <authorList>
            <person name="McCartney M.A."/>
            <person name="Auch B."/>
            <person name="Kono T."/>
            <person name="Mallez S."/>
            <person name="Becker A."/>
            <person name="Gohl D.M."/>
            <person name="Silverstein K.A.T."/>
            <person name="Koren S."/>
            <person name="Bechman K.B."/>
            <person name="Herman A."/>
            <person name="Abrahante J.E."/>
            <person name="Garbe J."/>
        </authorList>
    </citation>
    <scope>NUCLEOTIDE SEQUENCE</scope>
    <source>
        <strain evidence="1">Duluth1</strain>
        <tissue evidence="1">Whole animal</tissue>
    </source>
</reference>
<evidence type="ECO:0000313" key="2">
    <source>
        <dbReference type="Proteomes" id="UP000828390"/>
    </source>
</evidence>
<dbReference type="Proteomes" id="UP000828390">
    <property type="component" value="Unassembled WGS sequence"/>
</dbReference>
<protein>
    <submittedName>
        <fullName evidence="1">Uncharacterized protein</fullName>
    </submittedName>
</protein>
<reference evidence="1" key="1">
    <citation type="journal article" date="2019" name="bioRxiv">
        <title>The Genome of the Zebra Mussel, Dreissena polymorpha: A Resource for Invasive Species Research.</title>
        <authorList>
            <person name="McCartney M.A."/>
            <person name="Auch B."/>
            <person name="Kono T."/>
            <person name="Mallez S."/>
            <person name="Zhang Y."/>
            <person name="Obille A."/>
            <person name="Becker A."/>
            <person name="Abrahante J.E."/>
            <person name="Garbe J."/>
            <person name="Badalamenti J.P."/>
            <person name="Herman A."/>
            <person name="Mangelson H."/>
            <person name="Liachko I."/>
            <person name="Sullivan S."/>
            <person name="Sone E.D."/>
            <person name="Koren S."/>
            <person name="Silverstein K.A.T."/>
            <person name="Beckman K.B."/>
            <person name="Gohl D.M."/>
        </authorList>
    </citation>
    <scope>NUCLEOTIDE SEQUENCE</scope>
    <source>
        <strain evidence="1">Duluth1</strain>
        <tissue evidence="1">Whole animal</tissue>
    </source>
</reference>